<dbReference type="GO" id="GO:0000819">
    <property type="term" value="P:sister chromatid segregation"/>
    <property type="evidence" value="ECO:0007669"/>
    <property type="project" value="TreeGrafter"/>
</dbReference>
<evidence type="ECO:0000259" key="9">
    <source>
        <dbReference type="Pfam" id="PF16898"/>
    </source>
</evidence>
<dbReference type="InterPro" id="IPR013759">
    <property type="entry name" value="Topo_IIA_B_C"/>
</dbReference>
<keyword evidence="11" id="KW-1185">Reference proteome</keyword>
<dbReference type="PANTHER" id="PTHR10169:SF38">
    <property type="entry name" value="DNA TOPOISOMERASE 2"/>
    <property type="match status" value="1"/>
</dbReference>
<evidence type="ECO:0000256" key="3">
    <source>
        <dbReference type="ARBA" id="ARBA00012895"/>
    </source>
</evidence>
<dbReference type="GO" id="GO:0006265">
    <property type="term" value="P:DNA topological change"/>
    <property type="evidence" value="ECO:0007669"/>
    <property type="project" value="InterPro"/>
</dbReference>
<keyword evidence="5" id="KW-0067">ATP-binding</keyword>
<evidence type="ECO:0000256" key="6">
    <source>
        <dbReference type="ARBA" id="ARBA00023029"/>
    </source>
</evidence>
<dbReference type="AlphaFoldDB" id="A0A9J6F9A9"/>
<dbReference type="GO" id="GO:0003677">
    <property type="term" value="F:DNA binding"/>
    <property type="evidence" value="ECO:0007669"/>
    <property type="project" value="UniProtKB-KW"/>
</dbReference>
<comment type="catalytic activity">
    <reaction evidence="1">
        <text>ATP-dependent breakage, passage and rejoining of double-stranded DNA.</text>
        <dbReference type="EC" id="5.6.2.2"/>
    </reaction>
</comment>
<dbReference type="InterPro" id="IPR050634">
    <property type="entry name" value="DNA_Topoisomerase_II"/>
</dbReference>
<dbReference type="PRINTS" id="PR00418">
    <property type="entry name" value="TPI2FAMILY"/>
</dbReference>
<dbReference type="FunFam" id="3.40.50.670:FF:000001">
    <property type="entry name" value="DNA topoisomerase 2"/>
    <property type="match status" value="1"/>
</dbReference>
<dbReference type="SUPFAM" id="SSF56719">
    <property type="entry name" value="Type II DNA topoisomerase"/>
    <property type="match status" value="1"/>
</dbReference>
<keyword evidence="8" id="KW-0413">Isomerase</keyword>
<evidence type="ECO:0000256" key="2">
    <source>
        <dbReference type="ARBA" id="ARBA00001946"/>
    </source>
</evidence>
<dbReference type="Proteomes" id="UP000821853">
    <property type="component" value="Chromosome 1"/>
</dbReference>
<comment type="cofactor">
    <cofactor evidence="2">
        <name>Mg(2+)</name>
        <dbReference type="ChEBI" id="CHEBI:18420"/>
    </cofactor>
</comment>
<sequence length="261" mass="30393">MAKRFSLSNFAIVGHGKFGGFTLKRRVLHAPAATHTKDLDNAEIHNVIKIMGLWFKKCERVLRYGNPTMKTDHDQDGSHITGLLFNFIRTNLPLLPKLLFLEEFISPNVETTKSKTELSYFVHEFAYWKTDFDDSRRLKVKYYKPLGTSRMVTEVKGYFMEMLRYQTMFKLLGTEDHQSTEQAFWNTNDQCKERLRNGMELRKQLHAIPRVHFHEHGQRKVLHGCLHNNTSEIKGPHLGSSVNEHLAYRRHGVSLMSTFVA</sequence>
<dbReference type="InterPro" id="IPR031660">
    <property type="entry name" value="TOPRIM_C"/>
</dbReference>
<dbReference type="PRINTS" id="PR01158">
    <property type="entry name" value="TOPISMRASEII"/>
</dbReference>
<dbReference type="InterPro" id="IPR001154">
    <property type="entry name" value="TopoII_euk"/>
</dbReference>
<proteinExistence type="predicted"/>
<dbReference type="InterPro" id="IPR013760">
    <property type="entry name" value="Topo_IIA-like_dom_sf"/>
</dbReference>
<accession>A0A9J6F9A9</accession>
<evidence type="ECO:0000313" key="11">
    <source>
        <dbReference type="Proteomes" id="UP000821853"/>
    </source>
</evidence>
<dbReference type="GO" id="GO:0005634">
    <property type="term" value="C:nucleus"/>
    <property type="evidence" value="ECO:0007669"/>
    <property type="project" value="TreeGrafter"/>
</dbReference>
<feature type="domain" description="C-terminal associated" evidence="9">
    <location>
        <begin position="104"/>
        <end position="203"/>
    </location>
</feature>
<name>A0A9J6F9A9_HAELO</name>
<protein>
    <recommendedName>
        <fullName evidence="3">DNA topoisomerase (ATP-hydrolyzing)</fullName>
        <ecNumber evidence="3">5.6.2.2</ecNumber>
    </recommendedName>
</protein>
<keyword evidence="4" id="KW-0547">Nucleotide-binding</keyword>
<dbReference type="OrthoDB" id="276498at2759"/>
<dbReference type="GO" id="GO:0000712">
    <property type="term" value="P:resolution of meiotic recombination intermediates"/>
    <property type="evidence" value="ECO:0007669"/>
    <property type="project" value="TreeGrafter"/>
</dbReference>
<reference evidence="10 11" key="1">
    <citation type="journal article" date="2020" name="Cell">
        <title>Large-Scale Comparative Analyses of Tick Genomes Elucidate Their Genetic Diversity and Vector Capacities.</title>
        <authorList>
            <consortium name="Tick Genome and Microbiome Consortium (TIGMIC)"/>
            <person name="Jia N."/>
            <person name="Wang J."/>
            <person name="Shi W."/>
            <person name="Du L."/>
            <person name="Sun Y."/>
            <person name="Zhan W."/>
            <person name="Jiang J.F."/>
            <person name="Wang Q."/>
            <person name="Zhang B."/>
            <person name="Ji P."/>
            <person name="Bell-Sakyi L."/>
            <person name="Cui X.M."/>
            <person name="Yuan T.T."/>
            <person name="Jiang B.G."/>
            <person name="Yang W.F."/>
            <person name="Lam T.T."/>
            <person name="Chang Q.C."/>
            <person name="Ding S.J."/>
            <person name="Wang X.J."/>
            <person name="Zhu J.G."/>
            <person name="Ruan X.D."/>
            <person name="Zhao L."/>
            <person name="Wei J.T."/>
            <person name="Ye R.Z."/>
            <person name="Que T.C."/>
            <person name="Du C.H."/>
            <person name="Zhou Y.H."/>
            <person name="Cheng J.X."/>
            <person name="Dai P.F."/>
            <person name="Guo W.B."/>
            <person name="Han X.H."/>
            <person name="Huang E.J."/>
            <person name="Li L.F."/>
            <person name="Wei W."/>
            <person name="Gao Y.C."/>
            <person name="Liu J.Z."/>
            <person name="Shao H.Z."/>
            <person name="Wang X."/>
            <person name="Wang C.C."/>
            <person name="Yang T.C."/>
            <person name="Huo Q.B."/>
            <person name="Li W."/>
            <person name="Chen H.Y."/>
            <person name="Chen S.E."/>
            <person name="Zhou L.G."/>
            <person name="Ni X.B."/>
            <person name="Tian J.H."/>
            <person name="Sheng Y."/>
            <person name="Liu T."/>
            <person name="Pan Y.S."/>
            <person name="Xia L.Y."/>
            <person name="Li J."/>
            <person name="Zhao F."/>
            <person name="Cao W.C."/>
        </authorList>
    </citation>
    <scope>NUCLEOTIDE SEQUENCE [LARGE SCALE GENOMIC DNA]</scope>
    <source>
        <strain evidence="10">HaeL-2018</strain>
    </source>
</reference>
<comment type="caution">
    <text evidence="10">The sequence shown here is derived from an EMBL/GenBank/DDBJ whole genome shotgun (WGS) entry which is preliminary data.</text>
</comment>
<dbReference type="Gene3D" id="3.30.1490.30">
    <property type="match status" value="1"/>
</dbReference>
<evidence type="ECO:0000256" key="4">
    <source>
        <dbReference type="ARBA" id="ARBA00022741"/>
    </source>
</evidence>
<evidence type="ECO:0000256" key="8">
    <source>
        <dbReference type="ARBA" id="ARBA00023235"/>
    </source>
</evidence>
<gene>
    <name evidence="10" type="ORF">HPB48_015223</name>
</gene>
<dbReference type="GO" id="GO:0005524">
    <property type="term" value="F:ATP binding"/>
    <property type="evidence" value="ECO:0007669"/>
    <property type="project" value="UniProtKB-KW"/>
</dbReference>
<dbReference type="Gene3D" id="3.40.50.670">
    <property type="match status" value="1"/>
</dbReference>
<keyword evidence="6" id="KW-0799">Topoisomerase</keyword>
<dbReference type="EMBL" id="JABSTR010000001">
    <property type="protein sequence ID" value="KAH9362814.1"/>
    <property type="molecule type" value="Genomic_DNA"/>
</dbReference>
<evidence type="ECO:0000256" key="1">
    <source>
        <dbReference type="ARBA" id="ARBA00000185"/>
    </source>
</evidence>
<evidence type="ECO:0000256" key="7">
    <source>
        <dbReference type="ARBA" id="ARBA00023125"/>
    </source>
</evidence>
<dbReference type="VEuPathDB" id="VectorBase:HLOH_063355"/>
<dbReference type="Pfam" id="PF16898">
    <property type="entry name" value="TOPRIM_C"/>
    <property type="match status" value="1"/>
</dbReference>
<evidence type="ECO:0000313" key="10">
    <source>
        <dbReference type="EMBL" id="KAH9362814.1"/>
    </source>
</evidence>
<keyword evidence="7" id="KW-0238">DNA-binding</keyword>
<dbReference type="GO" id="GO:0003918">
    <property type="term" value="F:DNA topoisomerase type II (double strand cut, ATP-hydrolyzing) activity"/>
    <property type="evidence" value="ECO:0007669"/>
    <property type="project" value="UniProtKB-EC"/>
</dbReference>
<dbReference type="EC" id="5.6.2.2" evidence="3"/>
<dbReference type="PANTHER" id="PTHR10169">
    <property type="entry name" value="DNA TOPOISOMERASE/GYRASE"/>
    <property type="match status" value="1"/>
</dbReference>
<evidence type="ECO:0000256" key="5">
    <source>
        <dbReference type="ARBA" id="ARBA00022840"/>
    </source>
</evidence>
<organism evidence="10 11">
    <name type="scientific">Haemaphysalis longicornis</name>
    <name type="common">Bush tick</name>
    <dbReference type="NCBI Taxonomy" id="44386"/>
    <lineage>
        <taxon>Eukaryota</taxon>
        <taxon>Metazoa</taxon>
        <taxon>Ecdysozoa</taxon>
        <taxon>Arthropoda</taxon>
        <taxon>Chelicerata</taxon>
        <taxon>Arachnida</taxon>
        <taxon>Acari</taxon>
        <taxon>Parasitiformes</taxon>
        <taxon>Ixodida</taxon>
        <taxon>Ixodoidea</taxon>
        <taxon>Ixodidae</taxon>
        <taxon>Haemaphysalinae</taxon>
        <taxon>Haemaphysalis</taxon>
    </lineage>
</organism>